<dbReference type="InterPro" id="IPR011991">
    <property type="entry name" value="ArsR-like_HTH"/>
</dbReference>
<dbReference type="InterPro" id="IPR036390">
    <property type="entry name" value="WH_DNA-bd_sf"/>
</dbReference>
<keyword evidence="3" id="KW-0804">Transcription</keyword>
<protein>
    <submittedName>
        <fullName evidence="5">ArsR family transcriptional regulator</fullName>
    </submittedName>
</protein>
<proteinExistence type="predicted"/>
<dbReference type="SUPFAM" id="SSF46785">
    <property type="entry name" value="Winged helix' DNA-binding domain"/>
    <property type="match status" value="1"/>
</dbReference>
<feature type="domain" description="HTH arsR-type" evidence="4">
    <location>
        <begin position="17"/>
        <end position="111"/>
    </location>
</feature>
<dbReference type="EMBL" id="RBZY01000019">
    <property type="protein sequence ID" value="RWR19932.1"/>
    <property type="molecule type" value="Genomic_DNA"/>
</dbReference>
<sequence>MHVLRFVYVLWCADQVEREAGLEATASLFKVLGSPSRLYLVRLLASEPSGVSALVQRSEMSQPLVSQHLRTLRQAGIVTVSRAGREAIYQLADHHIAHVVDDAITHVLEGDASDKGEI</sequence>
<evidence type="ECO:0000256" key="3">
    <source>
        <dbReference type="ARBA" id="ARBA00023163"/>
    </source>
</evidence>
<dbReference type="PANTHER" id="PTHR43132:SF2">
    <property type="entry name" value="ARSENICAL RESISTANCE OPERON REPRESSOR ARSR-RELATED"/>
    <property type="match status" value="1"/>
</dbReference>
<dbReference type="InterPro" id="IPR036388">
    <property type="entry name" value="WH-like_DNA-bd_sf"/>
</dbReference>
<dbReference type="Proteomes" id="UP000285970">
    <property type="component" value="Unassembled WGS sequence"/>
</dbReference>
<dbReference type="Gene3D" id="1.10.10.10">
    <property type="entry name" value="Winged helix-like DNA-binding domain superfamily/Winged helix DNA-binding domain"/>
    <property type="match status" value="1"/>
</dbReference>
<dbReference type="PROSITE" id="PS50987">
    <property type="entry name" value="HTH_ARSR_2"/>
    <property type="match status" value="1"/>
</dbReference>
<dbReference type="OrthoDB" id="3232131at2"/>
<name>A0A443JHD9_9MICO</name>
<accession>A0A443JHD9</accession>
<dbReference type="RefSeq" id="WP_128217385.1">
    <property type="nucleotide sequence ID" value="NZ_RBZY01000019.1"/>
</dbReference>
<dbReference type="CDD" id="cd00090">
    <property type="entry name" value="HTH_ARSR"/>
    <property type="match status" value="1"/>
</dbReference>
<evidence type="ECO:0000313" key="5">
    <source>
        <dbReference type="EMBL" id="RWR19932.1"/>
    </source>
</evidence>
<dbReference type="AlphaFoldDB" id="A0A443JHD9"/>
<dbReference type="PANTHER" id="PTHR43132">
    <property type="entry name" value="ARSENICAL RESISTANCE OPERON REPRESSOR ARSR-RELATED"/>
    <property type="match status" value="1"/>
</dbReference>
<dbReference type="Pfam" id="PF01022">
    <property type="entry name" value="HTH_5"/>
    <property type="match status" value="1"/>
</dbReference>
<keyword evidence="1" id="KW-0805">Transcription regulation</keyword>
<dbReference type="PRINTS" id="PR00778">
    <property type="entry name" value="HTHARSR"/>
</dbReference>
<evidence type="ECO:0000259" key="4">
    <source>
        <dbReference type="PROSITE" id="PS50987"/>
    </source>
</evidence>
<dbReference type="GO" id="GO:0003677">
    <property type="term" value="F:DNA binding"/>
    <property type="evidence" value="ECO:0007669"/>
    <property type="project" value="UniProtKB-KW"/>
</dbReference>
<dbReference type="InterPro" id="IPR051011">
    <property type="entry name" value="Metal_resp_trans_reg"/>
</dbReference>
<evidence type="ECO:0000256" key="1">
    <source>
        <dbReference type="ARBA" id="ARBA00023015"/>
    </source>
</evidence>
<reference evidence="5 6" key="1">
    <citation type="journal article" date="2018" name="Front. Microbiol.">
        <title>Novel Insights Into Bacterial Dimethylsulfoniopropionate Catabolism in the East China Sea.</title>
        <authorList>
            <person name="Liu J."/>
            <person name="Liu J."/>
            <person name="Zhang S.H."/>
            <person name="Liang J."/>
            <person name="Lin H."/>
            <person name="Song D."/>
            <person name="Yang G.P."/>
            <person name="Todd J.D."/>
            <person name="Zhang X.H."/>
        </authorList>
    </citation>
    <scope>NUCLEOTIDE SEQUENCE [LARGE SCALE GENOMIC DNA]</scope>
    <source>
        <strain evidence="5 6">ZYFD042</strain>
    </source>
</reference>
<keyword evidence="2" id="KW-0238">DNA-binding</keyword>
<dbReference type="InterPro" id="IPR001845">
    <property type="entry name" value="HTH_ArsR_DNA-bd_dom"/>
</dbReference>
<dbReference type="SMART" id="SM00418">
    <property type="entry name" value="HTH_ARSR"/>
    <property type="match status" value="1"/>
</dbReference>
<comment type="caution">
    <text evidence="5">The sequence shown here is derived from an EMBL/GenBank/DDBJ whole genome shotgun (WGS) entry which is preliminary data.</text>
</comment>
<evidence type="ECO:0000256" key="2">
    <source>
        <dbReference type="ARBA" id="ARBA00023125"/>
    </source>
</evidence>
<gene>
    <name evidence="5" type="ORF">D8Y23_06695</name>
</gene>
<dbReference type="GO" id="GO:0003700">
    <property type="term" value="F:DNA-binding transcription factor activity"/>
    <property type="evidence" value="ECO:0007669"/>
    <property type="project" value="InterPro"/>
</dbReference>
<organism evidence="5 6">
    <name type="scientific">Microbacterium enclense</name>
    <dbReference type="NCBI Taxonomy" id="993073"/>
    <lineage>
        <taxon>Bacteria</taxon>
        <taxon>Bacillati</taxon>
        <taxon>Actinomycetota</taxon>
        <taxon>Actinomycetes</taxon>
        <taxon>Micrococcales</taxon>
        <taxon>Microbacteriaceae</taxon>
        <taxon>Microbacterium</taxon>
    </lineage>
</organism>
<evidence type="ECO:0000313" key="6">
    <source>
        <dbReference type="Proteomes" id="UP000285970"/>
    </source>
</evidence>
<dbReference type="NCBIfam" id="NF033788">
    <property type="entry name" value="HTH_metalloreg"/>
    <property type="match status" value="1"/>
</dbReference>